<dbReference type="Proteomes" id="UP001500908">
    <property type="component" value="Unassembled WGS sequence"/>
</dbReference>
<evidence type="ECO:0008006" key="4">
    <source>
        <dbReference type="Google" id="ProtNLM"/>
    </source>
</evidence>
<feature type="chain" id="PRO_5047436502" description="Secreted protein" evidence="1">
    <location>
        <begin position="28"/>
        <end position="129"/>
    </location>
</feature>
<evidence type="ECO:0000313" key="2">
    <source>
        <dbReference type="EMBL" id="GAA3759719.1"/>
    </source>
</evidence>
<keyword evidence="3" id="KW-1185">Reference proteome</keyword>
<evidence type="ECO:0000256" key="1">
    <source>
        <dbReference type="SAM" id="SignalP"/>
    </source>
</evidence>
<reference evidence="3" key="1">
    <citation type="journal article" date="2019" name="Int. J. Syst. Evol. Microbiol.">
        <title>The Global Catalogue of Microorganisms (GCM) 10K type strain sequencing project: providing services to taxonomists for standard genome sequencing and annotation.</title>
        <authorList>
            <consortium name="The Broad Institute Genomics Platform"/>
            <consortium name="The Broad Institute Genome Sequencing Center for Infectious Disease"/>
            <person name="Wu L."/>
            <person name="Ma J."/>
        </authorList>
    </citation>
    <scope>NUCLEOTIDE SEQUENCE [LARGE SCALE GENOMIC DNA]</scope>
    <source>
        <strain evidence="3">JCM 17137</strain>
    </source>
</reference>
<name>A0ABP7GB87_9ACTN</name>
<proteinExistence type="predicted"/>
<evidence type="ECO:0000313" key="3">
    <source>
        <dbReference type="Proteomes" id="UP001500908"/>
    </source>
</evidence>
<dbReference type="EMBL" id="BAABDD010000029">
    <property type="protein sequence ID" value="GAA3759719.1"/>
    <property type="molecule type" value="Genomic_DNA"/>
</dbReference>
<accession>A0ABP7GB87</accession>
<sequence length="129" mass="14696">MRTWRAVAAAGVMIIGASLLATGTANAHSGHHCHWGANYPNRNIDGHGCVSKDGHRVSVHDMAVDGNTVYIAYKVWNDNSMHVLSDGRRDHPQPLYRYNDRHKVRGFKVCEDTHWLKWNWDDCTNWTNT</sequence>
<feature type="signal peptide" evidence="1">
    <location>
        <begin position="1"/>
        <end position="27"/>
    </location>
</feature>
<protein>
    <recommendedName>
        <fullName evidence="4">Secreted protein</fullName>
    </recommendedName>
</protein>
<comment type="caution">
    <text evidence="2">The sequence shown here is derived from an EMBL/GenBank/DDBJ whole genome shotgun (WGS) entry which is preliminary data.</text>
</comment>
<organism evidence="2 3">
    <name type="scientific">Salinactinospora qingdaonensis</name>
    <dbReference type="NCBI Taxonomy" id="702744"/>
    <lineage>
        <taxon>Bacteria</taxon>
        <taxon>Bacillati</taxon>
        <taxon>Actinomycetota</taxon>
        <taxon>Actinomycetes</taxon>
        <taxon>Streptosporangiales</taxon>
        <taxon>Nocardiopsidaceae</taxon>
        <taxon>Salinactinospora</taxon>
    </lineage>
</organism>
<keyword evidence="1" id="KW-0732">Signal</keyword>
<gene>
    <name evidence="2" type="ORF">GCM10022402_42050</name>
</gene>